<keyword evidence="5 10" id="KW-0132">Cell division</keyword>
<evidence type="ECO:0000256" key="4">
    <source>
        <dbReference type="ARBA" id="ARBA00022454"/>
    </source>
</evidence>
<dbReference type="InterPro" id="IPR026971">
    <property type="entry name" value="CND1/NCAPD3"/>
</dbReference>
<evidence type="ECO:0000313" key="15">
    <source>
        <dbReference type="Proteomes" id="UP000288716"/>
    </source>
</evidence>
<dbReference type="GO" id="GO:0010032">
    <property type="term" value="P:meiotic chromosome condensation"/>
    <property type="evidence" value="ECO:0007669"/>
    <property type="project" value="TreeGrafter"/>
</dbReference>
<gene>
    <name evidence="14" type="ORF">B4U80_09277</name>
</gene>
<keyword evidence="6 10" id="KW-0498">Mitosis</keyword>
<dbReference type="GO" id="GO:0042393">
    <property type="term" value="F:histone binding"/>
    <property type="evidence" value="ECO:0007669"/>
    <property type="project" value="TreeGrafter"/>
</dbReference>
<dbReference type="GO" id="GO:0000779">
    <property type="term" value="C:condensed chromosome, centromeric region"/>
    <property type="evidence" value="ECO:0007669"/>
    <property type="project" value="TreeGrafter"/>
</dbReference>
<comment type="function">
    <text evidence="10">Regulatory subunit of the condensin complex, a complex required for conversion of interphase chromatin into mitotic-like condense chromosomes. The condensin complex probably introduces positive supercoils into relaxed DNA in the presence of type I topoisomerases and converts nicked DNA into positive knotted forms in the presence of type II topoisomerases.</text>
</comment>
<proteinExistence type="inferred from homology"/>
<dbReference type="InterPro" id="IPR024324">
    <property type="entry name" value="Condensin_cplx_su1_N"/>
</dbReference>
<reference evidence="14 15" key="1">
    <citation type="journal article" date="2018" name="Gigascience">
        <title>Genomes of trombidid mites reveal novel predicted allergens and laterally-transferred genes associated with secondary metabolism.</title>
        <authorList>
            <person name="Dong X."/>
            <person name="Chaisiri K."/>
            <person name="Xia D."/>
            <person name="Armstrong S.D."/>
            <person name="Fang Y."/>
            <person name="Donnelly M.J."/>
            <person name="Kadowaki T."/>
            <person name="McGarry J.W."/>
            <person name="Darby A.C."/>
            <person name="Makepeace B.L."/>
        </authorList>
    </citation>
    <scope>NUCLEOTIDE SEQUENCE [LARGE SCALE GENOMIC DNA]</scope>
    <source>
        <strain evidence="14">UoL-UT</strain>
    </source>
</reference>
<dbReference type="InterPro" id="IPR007673">
    <property type="entry name" value="Condensin_cplx_su1"/>
</dbReference>
<evidence type="ECO:0000259" key="13">
    <source>
        <dbReference type="Pfam" id="PF12922"/>
    </source>
</evidence>
<feature type="compositionally biased region" description="Basic residues" evidence="11">
    <location>
        <begin position="1014"/>
        <end position="1026"/>
    </location>
</feature>
<dbReference type="SUPFAM" id="SSF48371">
    <property type="entry name" value="ARM repeat"/>
    <property type="match status" value="1"/>
</dbReference>
<name>A0A443SI12_9ACAR</name>
<keyword evidence="8" id="KW-0539">Nucleus</keyword>
<evidence type="ECO:0000256" key="11">
    <source>
        <dbReference type="SAM" id="MobiDB-lite"/>
    </source>
</evidence>
<dbReference type="GO" id="GO:0005634">
    <property type="term" value="C:nucleus"/>
    <property type="evidence" value="ECO:0007669"/>
    <property type="project" value="UniProtKB-SubCell"/>
</dbReference>
<feature type="domain" description="Condensin complex subunit 1 N-terminal" evidence="13">
    <location>
        <begin position="77"/>
        <end position="240"/>
    </location>
</feature>
<dbReference type="PIRSF" id="PIRSF017127">
    <property type="entry name" value="Condensin_D2"/>
    <property type="match status" value="1"/>
</dbReference>
<comment type="similarity">
    <text evidence="3 10">Belongs to the CND1 (condensin subunit 1) family.</text>
</comment>
<evidence type="ECO:0000256" key="5">
    <source>
        <dbReference type="ARBA" id="ARBA00022618"/>
    </source>
</evidence>
<feature type="compositionally biased region" description="Polar residues" evidence="11">
    <location>
        <begin position="946"/>
        <end position="957"/>
    </location>
</feature>
<dbReference type="PANTHER" id="PTHR14222">
    <property type="entry name" value="CONDENSIN"/>
    <property type="match status" value="1"/>
</dbReference>
<dbReference type="PANTHER" id="PTHR14222:SF2">
    <property type="entry name" value="CONDENSIN COMPLEX SUBUNIT 1"/>
    <property type="match status" value="1"/>
</dbReference>
<evidence type="ECO:0000313" key="14">
    <source>
        <dbReference type="EMBL" id="RWS27166.1"/>
    </source>
</evidence>
<dbReference type="Gene3D" id="1.25.10.10">
    <property type="entry name" value="Leucine-rich Repeat Variant"/>
    <property type="match status" value="2"/>
</dbReference>
<dbReference type="InterPro" id="IPR011989">
    <property type="entry name" value="ARM-like"/>
</dbReference>
<dbReference type="Pfam" id="PF12717">
    <property type="entry name" value="Cnd1"/>
    <property type="match status" value="1"/>
</dbReference>
<keyword evidence="9 10" id="KW-0131">Cell cycle</keyword>
<sequence>MSSFRFVIPLKLEDLTASSNNHQAYVVSNEYGSREASQLLTEIRDRFTLEGPEFILDKFDVFYSILVNFKSLEHKVKLDAWKIIYKAVTSMVSTFFDLNVSRDASGSENSDRSRNCNIFKMLLFIYCTLMELFEDQDAKHSSDIEAQNVGKGKKKPVKKDESFDWSRDRERGVELLLRLFSLSLHQLFTPPVVEDEVVNCVTKCCWKILEKPSTSKNKQLCSNLFSILGITVEKYRQSLAQLVEAVVKQSGQRIIMSELFLEVGRIDIRDLSRDSSAARAISTFLTDVAERCPNEVLPSISQVLSYLDEDAYMMRNATLSIIGCLVSKSLSSEEMDIKSRNLRDTLLDKLEDHILDTNAFSRGRALQVWSRLCDEGKIPLTRLETLIAAVVGRLKDRTSYVRKNAVQFLTSFLKENPFAAKLSLQTVQEAYNKEKDKLKKMMESAGNENVDEDMNKEEDYYELWDNLESEIIHFYNEIESSQELDEEDPEDALNTTVVSNCNSVDDVFKRFRDLVCGKKFKSAFKLLKVIKDQWGTHSIFSTEDIDMDDTLENDVETDDKSDVPEFIKLCKRAFTETVSPSQTLTLDSRRVVKELEEAATVLIQSASQENATTTTNTPASNNFSEENLVVEINKQQILVKYLCDCIKFAEEVKTAIPLVCDLLQSKNITDVQEAINFFVTAYEFGVQGAIIGIRKMLPLVFSQETAVKEAVMSAYKNIYLESSQLNQLNSRNKAIAVVKSLTELVSGATVGEEISLEELLKQFMATGYIENIYVQVMWERFAMKIPNTTQEESQIAVLLIAMIANSDSKMIKQNLDTLIDVGLSDRANDDLLLVTNTCIALRKAVDNQGRLDLKQSPYRFERDHKLFERLSHILVITFQNLNVHNWGSMCDEALKVIFLMAENPDFICETIVKSMINEMISNFKNNSQNGEQADEITETAKDGENSQETSAGAESDSAETNINLDFGCQKLNSEILTRFITFVGSLALNILIHLEVNIFTELKIRNALKEEKSKRKSINKTPRIRRSAPMTPKTPGGDNLEEEIGLGGAGAVDDAEAEFISHLCDDEIVEKFGEQENLIARMSPIVVAVASDPIRYQDVKLRTAATLALAKFMAVSEKFCSKHLQLFFTILEKSSESVIRANSVIAVGDLCIRYPNLLDPWTSQLYSPLRDRDVVVRTCALKVLSRLILSDMIKVKGQISEMAVLIVDEESNLSSMARLFFTELGKKQNAIYNVLPDIISHLSDTEFGIEEESFKIIMKYLFDLIGKDRQTVCLVEKLCQRFRMTTNERQWRDLAFCLSLLTFSERSLAKLYENLICFADKLTNDFVHETLISIIGTSRKLPNIKNETKQLLDEFEHKINECRSKGINEDDSELREIVGPGPQRAASSTTKKSTRKPAASAQKGRGNQRKPSKSAKKVIDFDEDDEDDFVCRSAVKNKEKTRSLRERKKVAQIFDDSDDEDD</sequence>
<feature type="compositionally biased region" description="Basic residues" evidence="11">
    <location>
        <begin position="1406"/>
        <end position="1416"/>
    </location>
</feature>
<dbReference type="InterPro" id="IPR032682">
    <property type="entry name" value="Cnd1_C"/>
</dbReference>
<feature type="domain" description="Condensin complex subunit 1 C-terminal" evidence="12">
    <location>
        <begin position="1138"/>
        <end position="1299"/>
    </location>
</feature>
<keyword evidence="15" id="KW-1185">Reference proteome</keyword>
<dbReference type="GO" id="GO:0051301">
    <property type="term" value="P:cell division"/>
    <property type="evidence" value="ECO:0007669"/>
    <property type="project" value="UniProtKB-KW"/>
</dbReference>
<dbReference type="Proteomes" id="UP000288716">
    <property type="component" value="Unassembled WGS sequence"/>
</dbReference>
<feature type="region of interest" description="Disordered" evidence="11">
    <location>
        <begin position="1011"/>
        <end position="1043"/>
    </location>
</feature>
<evidence type="ECO:0000256" key="1">
    <source>
        <dbReference type="ARBA" id="ARBA00004123"/>
    </source>
</evidence>
<comment type="caution">
    <text evidence="14">The sequence shown here is derived from an EMBL/GenBank/DDBJ whole genome shotgun (WGS) entry which is preliminary data.</text>
</comment>
<evidence type="ECO:0000256" key="7">
    <source>
        <dbReference type="ARBA" id="ARBA00023067"/>
    </source>
</evidence>
<evidence type="ECO:0000256" key="8">
    <source>
        <dbReference type="ARBA" id="ARBA00023242"/>
    </source>
</evidence>
<evidence type="ECO:0000259" key="12">
    <source>
        <dbReference type="Pfam" id="PF12717"/>
    </source>
</evidence>
<dbReference type="VEuPathDB" id="VectorBase:LDEU004874"/>
<dbReference type="GO" id="GO:0000796">
    <property type="term" value="C:condensin complex"/>
    <property type="evidence" value="ECO:0007669"/>
    <property type="project" value="TreeGrafter"/>
</dbReference>
<dbReference type="EMBL" id="NCKV01002214">
    <property type="protein sequence ID" value="RWS27166.1"/>
    <property type="molecule type" value="Genomic_DNA"/>
</dbReference>
<feature type="region of interest" description="Disordered" evidence="11">
    <location>
        <begin position="1370"/>
        <end position="1419"/>
    </location>
</feature>
<comment type="subcellular location">
    <subcellularLocation>
        <location evidence="2">Chromosome</location>
    </subcellularLocation>
    <subcellularLocation>
        <location evidence="1">Nucleus</location>
    </subcellularLocation>
</comment>
<evidence type="ECO:0000256" key="10">
    <source>
        <dbReference type="PIRNR" id="PIRNR017127"/>
    </source>
</evidence>
<feature type="region of interest" description="Disordered" evidence="11">
    <location>
        <begin position="1435"/>
        <end position="1462"/>
    </location>
</feature>
<accession>A0A443SI12</accession>
<evidence type="ECO:0000256" key="9">
    <source>
        <dbReference type="ARBA" id="ARBA00023306"/>
    </source>
</evidence>
<organism evidence="14 15">
    <name type="scientific">Leptotrombidium deliense</name>
    <dbReference type="NCBI Taxonomy" id="299467"/>
    <lineage>
        <taxon>Eukaryota</taxon>
        <taxon>Metazoa</taxon>
        <taxon>Ecdysozoa</taxon>
        <taxon>Arthropoda</taxon>
        <taxon>Chelicerata</taxon>
        <taxon>Arachnida</taxon>
        <taxon>Acari</taxon>
        <taxon>Acariformes</taxon>
        <taxon>Trombidiformes</taxon>
        <taxon>Prostigmata</taxon>
        <taxon>Anystina</taxon>
        <taxon>Parasitengona</taxon>
        <taxon>Trombiculoidea</taxon>
        <taxon>Trombiculidae</taxon>
        <taxon>Leptotrombidium</taxon>
    </lineage>
</organism>
<dbReference type="GO" id="GO:0007076">
    <property type="term" value="P:mitotic chromosome condensation"/>
    <property type="evidence" value="ECO:0007669"/>
    <property type="project" value="InterPro"/>
</dbReference>
<keyword evidence="7 10" id="KW-0226">DNA condensation</keyword>
<dbReference type="InterPro" id="IPR016024">
    <property type="entry name" value="ARM-type_fold"/>
</dbReference>
<protein>
    <recommendedName>
        <fullName evidence="10">Condensin complex subunit 1</fullName>
    </recommendedName>
</protein>
<dbReference type="Pfam" id="PF12922">
    <property type="entry name" value="Cnd1_N"/>
    <property type="match status" value="1"/>
</dbReference>
<evidence type="ECO:0000256" key="2">
    <source>
        <dbReference type="ARBA" id="ARBA00004286"/>
    </source>
</evidence>
<dbReference type="STRING" id="299467.A0A443SI12"/>
<evidence type="ECO:0000256" key="6">
    <source>
        <dbReference type="ARBA" id="ARBA00022776"/>
    </source>
</evidence>
<keyword evidence="4" id="KW-0158">Chromosome</keyword>
<dbReference type="OrthoDB" id="436262at2759"/>
<evidence type="ECO:0000256" key="3">
    <source>
        <dbReference type="ARBA" id="ARBA00009606"/>
    </source>
</evidence>
<feature type="region of interest" description="Disordered" evidence="11">
    <location>
        <begin position="926"/>
        <end position="957"/>
    </location>
</feature>